<proteinExistence type="predicted"/>
<dbReference type="GO" id="GO:0005737">
    <property type="term" value="C:cytoplasm"/>
    <property type="evidence" value="ECO:0007669"/>
    <property type="project" value="TreeGrafter"/>
</dbReference>
<reference evidence="1" key="1">
    <citation type="submission" date="2022-07" db="EMBL/GenBank/DDBJ databases">
        <title>Phylogenomic reconstructions and comparative analyses of Kickxellomycotina fungi.</title>
        <authorList>
            <person name="Reynolds N.K."/>
            <person name="Stajich J.E."/>
            <person name="Barry K."/>
            <person name="Grigoriev I.V."/>
            <person name="Crous P."/>
            <person name="Smith M.E."/>
        </authorList>
    </citation>
    <scope>NUCLEOTIDE SEQUENCE</scope>
    <source>
        <strain evidence="1">RSA 567</strain>
    </source>
</reference>
<organism evidence="1 2">
    <name type="scientific">Dimargaris verticillata</name>
    <dbReference type="NCBI Taxonomy" id="2761393"/>
    <lineage>
        <taxon>Eukaryota</taxon>
        <taxon>Fungi</taxon>
        <taxon>Fungi incertae sedis</taxon>
        <taxon>Zoopagomycota</taxon>
        <taxon>Kickxellomycotina</taxon>
        <taxon>Dimargaritomycetes</taxon>
        <taxon>Dimargaritales</taxon>
        <taxon>Dimargaritaceae</taxon>
        <taxon>Dimargaris</taxon>
    </lineage>
</organism>
<dbReference type="Pfam" id="PF10303">
    <property type="entry name" value="DUF2408"/>
    <property type="match status" value="2"/>
</dbReference>
<keyword evidence="2" id="KW-1185">Reference proteome</keyword>
<dbReference type="InterPro" id="IPR018810">
    <property type="entry name" value="UPF0662"/>
</dbReference>
<sequence length="438" mass="50916">MPTTITHEEQLILEKLVLIRHQLSRLKKDQKSYYREEDVVNLYDELCQLVARLHEVRELEQHDNDQYKNRVDDVLDDIYQLFSLFYMALGKNREVPATYVQLVTIKQNLDLLSDLDVFKLDDLEPYKTRLASLEQIVKNSKAAEDGIQTAQLNYICRRLRQCQRKLDELYRSVEEVSPELVPTRQALIELRKRLVKLSTQHHFSAVSLREVQKQLRDIDNQRVDGKFLAPDGSIPTGQAQVVGMLEQCFDEVHELLASSDSIAESLKPIADRLMEIKLQLEKLMLTHRWALRETDLWSYQVQLDEIDKMRKDGKFYDSQGEVPAGQTVIHFLLHRCYHIIYVLLSSSVPVAEPLIPIHNQLRTLRQCLLAVKKYGGSFSARDLYPYQMKLTSIDNQRVDGKFLDDEGNIPEGQGIIHSLLNECYDIIYELMASTQETK</sequence>
<dbReference type="PANTHER" id="PTHR28086:SF1">
    <property type="entry name" value="CU(2+) SUPPRESSING AND BLEOMYCIN SENSITIVE PROTEIN 1"/>
    <property type="match status" value="1"/>
</dbReference>
<evidence type="ECO:0000313" key="1">
    <source>
        <dbReference type="EMBL" id="KAJ1978384.1"/>
    </source>
</evidence>
<name>A0A9W8B2K3_9FUNG</name>
<dbReference type="GO" id="GO:0005634">
    <property type="term" value="C:nucleus"/>
    <property type="evidence" value="ECO:0007669"/>
    <property type="project" value="TreeGrafter"/>
</dbReference>
<protein>
    <submittedName>
        <fullName evidence="1">Uncharacterized protein</fullName>
    </submittedName>
</protein>
<dbReference type="PANTHER" id="PTHR28086">
    <property type="entry name" value="UPF0662 PROTEIN YPL260W"/>
    <property type="match status" value="1"/>
</dbReference>
<dbReference type="OrthoDB" id="2011986at2759"/>
<dbReference type="AlphaFoldDB" id="A0A9W8B2K3"/>
<accession>A0A9W8B2K3</accession>
<dbReference type="EMBL" id="JANBQB010000280">
    <property type="protein sequence ID" value="KAJ1978384.1"/>
    <property type="molecule type" value="Genomic_DNA"/>
</dbReference>
<dbReference type="Proteomes" id="UP001151582">
    <property type="component" value="Unassembled WGS sequence"/>
</dbReference>
<evidence type="ECO:0000313" key="2">
    <source>
        <dbReference type="Proteomes" id="UP001151582"/>
    </source>
</evidence>
<comment type="caution">
    <text evidence="1">The sequence shown here is derived from an EMBL/GenBank/DDBJ whole genome shotgun (WGS) entry which is preliminary data.</text>
</comment>
<gene>
    <name evidence="1" type="ORF">H4R34_003222</name>
</gene>